<name>A0A0K0Y4H5_9RHOB</name>
<keyword evidence="4" id="KW-0732">Signal</keyword>
<dbReference type="PANTHER" id="PTHR30290:SF9">
    <property type="entry name" value="OLIGOPEPTIDE-BINDING PROTEIN APPA"/>
    <property type="match status" value="1"/>
</dbReference>
<dbReference type="STRING" id="1458307.OSB_13060"/>
<evidence type="ECO:0000313" key="5">
    <source>
        <dbReference type="EMBL" id="AKS45859.1"/>
    </source>
</evidence>
<evidence type="ECO:0000256" key="1">
    <source>
        <dbReference type="ARBA" id="ARBA00004418"/>
    </source>
</evidence>
<gene>
    <name evidence="5" type="primary">nikA</name>
    <name evidence="5" type="ORF">OSB_13060</name>
</gene>
<dbReference type="RefSeq" id="WP_049834207.1">
    <property type="nucleotide sequence ID" value="NZ_CP012160.1"/>
</dbReference>
<dbReference type="Gene3D" id="3.40.190.10">
    <property type="entry name" value="Periplasmic binding protein-like II"/>
    <property type="match status" value="1"/>
</dbReference>
<dbReference type="InterPro" id="IPR030678">
    <property type="entry name" value="Peptide/Ni-bd"/>
</dbReference>
<dbReference type="GO" id="GO:0030288">
    <property type="term" value="C:outer membrane-bounded periplasmic space"/>
    <property type="evidence" value="ECO:0007669"/>
    <property type="project" value="UniProtKB-ARBA"/>
</dbReference>
<evidence type="ECO:0000256" key="4">
    <source>
        <dbReference type="ARBA" id="ARBA00022729"/>
    </source>
</evidence>
<protein>
    <submittedName>
        <fullName evidence="5">Nickel-binding periplasmic protein</fullName>
    </submittedName>
</protein>
<dbReference type="GO" id="GO:0015833">
    <property type="term" value="P:peptide transport"/>
    <property type="evidence" value="ECO:0007669"/>
    <property type="project" value="TreeGrafter"/>
</dbReference>
<comment type="similarity">
    <text evidence="2">Belongs to the bacterial solute-binding protein 5 family.</text>
</comment>
<dbReference type="Gene3D" id="3.10.105.10">
    <property type="entry name" value="Dipeptide-binding Protein, Domain 3"/>
    <property type="match status" value="1"/>
</dbReference>
<dbReference type="OrthoDB" id="9803988at2"/>
<evidence type="ECO:0000313" key="6">
    <source>
        <dbReference type="Proteomes" id="UP000067444"/>
    </source>
</evidence>
<dbReference type="PANTHER" id="PTHR30290">
    <property type="entry name" value="PERIPLASMIC BINDING COMPONENT OF ABC TRANSPORTER"/>
    <property type="match status" value="1"/>
</dbReference>
<dbReference type="InterPro" id="IPR000914">
    <property type="entry name" value="SBP_5_dom"/>
</dbReference>
<keyword evidence="3" id="KW-0813">Transport</keyword>
<organism evidence="5 6">
    <name type="scientific">Octadecabacter temperatus</name>
    <dbReference type="NCBI Taxonomy" id="1458307"/>
    <lineage>
        <taxon>Bacteria</taxon>
        <taxon>Pseudomonadati</taxon>
        <taxon>Pseudomonadota</taxon>
        <taxon>Alphaproteobacteria</taxon>
        <taxon>Rhodobacterales</taxon>
        <taxon>Roseobacteraceae</taxon>
        <taxon>Octadecabacter</taxon>
    </lineage>
</organism>
<dbReference type="EMBL" id="CP012160">
    <property type="protein sequence ID" value="AKS45859.1"/>
    <property type="molecule type" value="Genomic_DNA"/>
</dbReference>
<dbReference type="InterPro" id="IPR039424">
    <property type="entry name" value="SBP_5"/>
</dbReference>
<dbReference type="KEGG" id="otm:OSB_13060"/>
<dbReference type="Pfam" id="PF00496">
    <property type="entry name" value="SBP_bac_5"/>
    <property type="match status" value="1"/>
</dbReference>
<evidence type="ECO:0000256" key="2">
    <source>
        <dbReference type="ARBA" id="ARBA00005695"/>
    </source>
</evidence>
<sequence length="499" mass="53485">MNSKILGLIVGLGVSASAIGTAMAEDGERGTLRWGTFIPPTFPLNPDQAIPAGTMAQLTLMYDSLVVEDLDGMLEPSLATSWTIDGSTITMQLREGVVFHDGTPFDAEAVKANLEHTQANALPPIAFRLNSIDSVEVIGSHEVRLNLKSPDPVLIYALARQPGMMISPQGLETANTTPLGTGPYVYNADAGIDGSLYHFDAFDGFYDLSQQGFDAVQINGVPEPVARAAALTNGDMDGVHITGADAAALTEQGFTVSENKSVVFALVPMDRDGTMAPELADPLVREALQYAVDREALVDVIEGGIGSVTNQLYSDPASPWHIDDLTNYTYDPDKASALLEEAGVSDLEVDLPVAFIFGKRTQALGGLLQNVGISANLVPVDLPHVATYLSGNFGMVYAPVEVLHPKDFLEQYMLPRGLFNPFGVEDPELMALFEEASAAAPEDADALWTELLKQFTEANNIIFVANFSGPVVTGPNLEGVNLRMHMPATPTWRSMRFAD</sequence>
<dbReference type="PIRSF" id="PIRSF002741">
    <property type="entry name" value="MppA"/>
    <property type="match status" value="1"/>
</dbReference>
<dbReference type="SUPFAM" id="SSF53850">
    <property type="entry name" value="Periplasmic binding protein-like II"/>
    <property type="match status" value="1"/>
</dbReference>
<accession>A0A0K0Y4H5</accession>
<evidence type="ECO:0000256" key="3">
    <source>
        <dbReference type="ARBA" id="ARBA00022448"/>
    </source>
</evidence>
<dbReference type="GO" id="GO:1904680">
    <property type="term" value="F:peptide transmembrane transporter activity"/>
    <property type="evidence" value="ECO:0007669"/>
    <property type="project" value="TreeGrafter"/>
</dbReference>
<proteinExistence type="inferred from homology"/>
<dbReference type="AlphaFoldDB" id="A0A0K0Y4H5"/>
<reference evidence="5 6" key="1">
    <citation type="journal article" date="2015" name="Genome Announc.">
        <title>Closed Genome Sequence of Octadecabacter temperatus SB1, the First Mesophilic Species of the Genus Octadecabacter.</title>
        <authorList>
            <person name="Voget S."/>
            <person name="Billerbeck S."/>
            <person name="Simon M."/>
            <person name="Daniel R."/>
        </authorList>
    </citation>
    <scope>NUCLEOTIDE SEQUENCE [LARGE SCALE GENOMIC DNA]</scope>
    <source>
        <strain evidence="5 6">SB1</strain>
    </source>
</reference>
<dbReference type="Proteomes" id="UP000067444">
    <property type="component" value="Chromosome"/>
</dbReference>
<comment type="subcellular location">
    <subcellularLocation>
        <location evidence="1">Periplasm</location>
    </subcellularLocation>
</comment>
<keyword evidence="6" id="KW-1185">Reference proteome</keyword>
<dbReference type="GO" id="GO:0043190">
    <property type="term" value="C:ATP-binding cassette (ABC) transporter complex"/>
    <property type="evidence" value="ECO:0007669"/>
    <property type="project" value="InterPro"/>
</dbReference>